<protein>
    <submittedName>
        <fullName evidence="1">Uncharacterized protein</fullName>
    </submittedName>
</protein>
<organism evidence="1">
    <name type="scientific">uncultured Caudovirales phage</name>
    <dbReference type="NCBI Taxonomy" id="2100421"/>
    <lineage>
        <taxon>Viruses</taxon>
        <taxon>Duplodnaviria</taxon>
        <taxon>Heunggongvirae</taxon>
        <taxon>Uroviricota</taxon>
        <taxon>Caudoviricetes</taxon>
        <taxon>Peduoviridae</taxon>
        <taxon>Maltschvirus</taxon>
        <taxon>Maltschvirus maltsch</taxon>
    </lineage>
</organism>
<proteinExistence type="predicted"/>
<name>A0A6J5N9F1_9CAUD</name>
<evidence type="ECO:0000313" key="1">
    <source>
        <dbReference type="EMBL" id="CAB4155357.1"/>
    </source>
</evidence>
<accession>A0A6J5N9F1</accession>
<reference evidence="1" key="1">
    <citation type="submission" date="2020-04" db="EMBL/GenBank/DDBJ databases">
        <authorList>
            <person name="Chiriac C."/>
            <person name="Salcher M."/>
            <person name="Ghai R."/>
            <person name="Kavagutti S V."/>
        </authorList>
    </citation>
    <scope>NUCLEOTIDE SEQUENCE</scope>
</reference>
<sequence>MAYFAEINESGTVVQVVAVSNEVLAMPDGTENEQAGKDLLRGHGSGEWLKTSFNGTIRKNFAGIGYTYDRELDAFISPQPFPSWSLNPSTCQWVAPVPAPASPCQWDEDHGMWILL</sequence>
<dbReference type="EMBL" id="LR796636">
    <property type="protein sequence ID" value="CAB4155357.1"/>
    <property type="molecule type" value="Genomic_DNA"/>
</dbReference>
<gene>
    <name evidence="1" type="ORF">UFOVP672_3</name>
</gene>